<dbReference type="SMART" id="SM00129">
    <property type="entry name" value="KISc"/>
    <property type="match status" value="1"/>
</dbReference>
<reference evidence="9" key="1">
    <citation type="submission" date="2022-10" db="EMBL/GenBank/DDBJ databases">
        <title>Genome assembly of Pristionchus species.</title>
        <authorList>
            <person name="Yoshida K."/>
            <person name="Sommer R.J."/>
        </authorList>
    </citation>
    <scope>NUCLEOTIDE SEQUENCE [LARGE SCALE GENOMIC DNA]</scope>
    <source>
        <strain evidence="9">RS5460</strain>
    </source>
</reference>
<comment type="caution">
    <text evidence="8">The sequence shown here is derived from an EMBL/GenBank/DDBJ whole genome shotgun (WGS) entry which is preliminary data.</text>
</comment>
<evidence type="ECO:0000256" key="5">
    <source>
        <dbReference type="PROSITE-ProRule" id="PRU00283"/>
    </source>
</evidence>
<feature type="compositionally biased region" description="Polar residues" evidence="6">
    <location>
        <begin position="404"/>
        <end position="413"/>
    </location>
</feature>
<dbReference type="Gene3D" id="3.40.850.10">
    <property type="entry name" value="Kinesin motor domain"/>
    <property type="match status" value="1"/>
</dbReference>
<feature type="non-terminal residue" evidence="8">
    <location>
        <position position="1"/>
    </location>
</feature>
<feature type="region of interest" description="Disordered" evidence="6">
    <location>
        <begin position="385"/>
        <end position="417"/>
    </location>
</feature>
<feature type="region of interest" description="Disordered" evidence="6">
    <location>
        <begin position="801"/>
        <end position="928"/>
    </location>
</feature>
<dbReference type="GO" id="GO:0008017">
    <property type="term" value="F:microtubule binding"/>
    <property type="evidence" value="ECO:0007669"/>
    <property type="project" value="InterPro"/>
</dbReference>
<feature type="compositionally biased region" description="Basic and acidic residues" evidence="6">
    <location>
        <begin position="741"/>
        <end position="778"/>
    </location>
</feature>
<feature type="compositionally biased region" description="Basic and acidic residues" evidence="6">
    <location>
        <begin position="853"/>
        <end position="870"/>
    </location>
</feature>
<proteinExistence type="inferred from homology"/>
<evidence type="ECO:0000256" key="4">
    <source>
        <dbReference type="ARBA" id="ARBA00023212"/>
    </source>
</evidence>
<feature type="region of interest" description="Disordered" evidence="6">
    <location>
        <begin position="1011"/>
        <end position="1035"/>
    </location>
</feature>
<sequence>ELLLCNRVFPLPHGSRPFSLYYFLPSVLLRYSSLSVSFRSLRFIPCLQYSSPFWVHSHHTMNRGPRPPGLPRLHKNKIRLCARLSSHDLRPGCLSYCTTTNQILLPHTTKSHSRHAFDTVFTPECAQSEISSSLLPDLLHGLLSGIDGCLISFGGSSATKNASLYSSIHDQQGISQSTISYLFPILEKSVEAIRSGYMVKLSAIHYSQRTDAITDLLSQFNTDPRRFPVRIVEDAVEGARIENVSEIRVDSIDQAMFYLNTVIDFRLIEEEETQRLSHLFITLSLYRSERKSSFHLVDLGMGERNSQRGSLSMPSIGNILISLSQGQKNLPNRDSTLGQLLRCEVGRCRLTTILCSFAHRRDENENILQLASKLSKARRVGRRVRGIESSSVSSTERKKRSDLESSSEQSTAETVIYLGRRSSGKDKVMRESRIPTLEVPLKPLEFQLSPIHCSSSPSHCSLPSPSREGLPGSSVAPLLKGYTPFFSPYSRVYEEMISPPGTSKGIIDDEEEDEIPRVIFGGASKSGRREGNETDKRRHREAEEEEKRQAILLWMEESMGSEKGKNDGEDEDDDYEENDCLDEKEGEIRLPRPLEDILEMDEDSLRESIRSGQSAILTNGKHPLSILSREAIDGSEVHEGESLEGQDGDLERAMGASISSVLSHDMLTRVRGELLKETSRTSSLLSMEEEPSEMDVYRRASHLEEYGNERLKELNENERQRQKKRMGLNCCQTSSSSSNDAMKKEEEERKEELRRRRDELKEEEEELRRRREEIKRQLEPPLLKQFTTHLSNFTLKAAGLKRVDHSSDSLPSTPIISSRKVVFPSRTPSLSNSSSPIHRSKSSSLPVRKERRSGRSREKEESGKKREEVTPSHSNLSLRSPYSKVTPARVHSGAESSGRGSDDNGSSLVSGKKNKRESYSASSGYESATGDYRYYSRNEKNDRFRVIEKRCGMAARESDKLREKQRKLQMDLREAKERIGERVEEWGELEGKSALSHTTLLDTLMQVDHGYGRRKDKGTVEERRTLEGGIRHLQE</sequence>
<dbReference type="Proteomes" id="UP001328107">
    <property type="component" value="Unassembled WGS sequence"/>
</dbReference>
<feature type="compositionally biased region" description="Basic and acidic residues" evidence="6">
    <location>
        <begin position="527"/>
        <end position="549"/>
    </location>
</feature>
<dbReference type="SUPFAM" id="SSF52540">
    <property type="entry name" value="P-loop containing nucleoside triphosphate hydrolases"/>
    <property type="match status" value="1"/>
</dbReference>
<dbReference type="PROSITE" id="PS50067">
    <property type="entry name" value="KINESIN_MOTOR_2"/>
    <property type="match status" value="1"/>
</dbReference>
<feature type="domain" description="Kinesin motor" evidence="7">
    <location>
        <begin position="77"/>
        <end position="380"/>
    </location>
</feature>
<organism evidence="8 9">
    <name type="scientific">Pristionchus mayeri</name>
    <dbReference type="NCBI Taxonomy" id="1317129"/>
    <lineage>
        <taxon>Eukaryota</taxon>
        <taxon>Metazoa</taxon>
        <taxon>Ecdysozoa</taxon>
        <taxon>Nematoda</taxon>
        <taxon>Chromadorea</taxon>
        <taxon>Rhabditida</taxon>
        <taxon>Rhabditina</taxon>
        <taxon>Diplogasteromorpha</taxon>
        <taxon>Diplogasteroidea</taxon>
        <taxon>Neodiplogasteridae</taxon>
        <taxon>Pristionchus</taxon>
    </lineage>
</organism>
<feature type="compositionally biased region" description="Polar residues" evidence="6">
    <location>
        <begin position="730"/>
        <end position="740"/>
    </location>
</feature>
<feature type="compositionally biased region" description="Low complexity" evidence="6">
    <location>
        <begin position="896"/>
        <end position="907"/>
    </location>
</feature>
<keyword evidence="3" id="KW-0067">ATP-binding</keyword>
<feature type="compositionally biased region" description="Low complexity" evidence="6">
    <location>
        <begin position="919"/>
        <end position="928"/>
    </location>
</feature>
<accession>A0AAN5DA56</accession>
<evidence type="ECO:0000313" key="9">
    <source>
        <dbReference type="Proteomes" id="UP001328107"/>
    </source>
</evidence>
<protein>
    <recommendedName>
        <fullName evidence="7">Kinesin motor domain-containing protein</fullName>
    </recommendedName>
</protein>
<dbReference type="InterPro" id="IPR001752">
    <property type="entry name" value="Kinesin_motor_dom"/>
</dbReference>
<dbReference type="GO" id="GO:0007018">
    <property type="term" value="P:microtubule-based movement"/>
    <property type="evidence" value="ECO:0007669"/>
    <property type="project" value="InterPro"/>
</dbReference>
<keyword evidence="4" id="KW-0963">Cytoplasm</keyword>
<dbReference type="PANTHER" id="PTHR21608">
    <property type="entry name" value="KINESIN-LIKE PROTEIN CG14535"/>
    <property type="match status" value="1"/>
</dbReference>
<dbReference type="InterPro" id="IPR036961">
    <property type="entry name" value="Kinesin_motor_dom_sf"/>
</dbReference>
<name>A0AAN5DA56_9BILA</name>
<dbReference type="Pfam" id="PF00225">
    <property type="entry name" value="Kinesin"/>
    <property type="match status" value="1"/>
</dbReference>
<evidence type="ECO:0000256" key="3">
    <source>
        <dbReference type="ARBA" id="ARBA00022840"/>
    </source>
</evidence>
<feature type="compositionally biased region" description="Basic and acidic residues" evidence="6">
    <location>
        <begin position="581"/>
        <end position="595"/>
    </location>
</feature>
<feature type="compositionally biased region" description="Acidic residues" evidence="6">
    <location>
        <begin position="568"/>
        <end position="580"/>
    </location>
</feature>
<keyword evidence="2" id="KW-0547">Nucleotide-binding</keyword>
<feature type="compositionally biased region" description="Polar residues" evidence="6">
    <location>
        <begin position="871"/>
        <end position="880"/>
    </location>
</feature>
<dbReference type="EMBL" id="BTRK01000006">
    <property type="protein sequence ID" value="GMR59363.1"/>
    <property type="molecule type" value="Genomic_DNA"/>
</dbReference>
<feature type="region of interest" description="Disordered" evidence="6">
    <location>
        <begin position="706"/>
        <end position="786"/>
    </location>
</feature>
<dbReference type="GO" id="GO:0003777">
    <property type="term" value="F:microtubule motor activity"/>
    <property type="evidence" value="ECO:0007669"/>
    <property type="project" value="InterPro"/>
</dbReference>
<keyword evidence="4" id="KW-0206">Cytoskeleton</keyword>
<dbReference type="PANTHER" id="PTHR21608:SF7">
    <property type="entry name" value="KINESIN-LIKE PROTEIN CG14535"/>
    <property type="match status" value="1"/>
</dbReference>
<dbReference type="InterPro" id="IPR027417">
    <property type="entry name" value="P-loop_NTPase"/>
</dbReference>
<keyword evidence="9" id="KW-1185">Reference proteome</keyword>
<dbReference type="InterPro" id="IPR027640">
    <property type="entry name" value="Kinesin-like_fam"/>
</dbReference>
<evidence type="ECO:0000259" key="7">
    <source>
        <dbReference type="PROSITE" id="PS50067"/>
    </source>
</evidence>
<evidence type="ECO:0000256" key="2">
    <source>
        <dbReference type="ARBA" id="ARBA00022741"/>
    </source>
</evidence>
<feature type="compositionally biased region" description="Basic and acidic residues" evidence="6">
    <location>
        <begin position="706"/>
        <end position="720"/>
    </location>
</feature>
<dbReference type="GO" id="GO:0005524">
    <property type="term" value="F:ATP binding"/>
    <property type="evidence" value="ECO:0007669"/>
    <property type="project" value="UniProtKB-KW"/>
</dbReference>
<evidence type="ECO:0000313" key="8">
    <source>
        <dbReference type="EMBL" id="GMR59363.1"/>
    </source>
</evidence>
<evidence type="ECO:0000256" key="1">
    <source>
        <dbReference type="ARBA" id="ARBA00004245"/>
    </source>
</evidence>
<comment type="caution">
    <text evidence="5">Lacks conserved residue(s) required for the propagation of feature annotation.</text>
</comment>
<comment type="similarity">
    <text evidence="5">Belongs to the TRAFAC class myosin-kinesin ATPase superfamily. Kinesin family.</text>
</comment>
<comment type="subcellular location">
    <subcellularLocation>
        <location evidence="1">Cytoplasm</location>
        <location evidence="1">Cytoskeleton</location>
    </subcellularLocation>
</comment>
<gene>
    <name evidence="8" type="ORF">PMAYCL1PPCAC_29558</name>
</gene>
<feature type="region of interest" description="Disordered" evidence="6">
    <location>
        <begin position="522"/>
        <end position="595"/>
    </location>
</feature>
<feature type="compositionally biased region" description="Low complexity" evidence="6">
    <location>
        <begin position="824"/>
        <end position="837"/>
    </location>
</feature>
<dbReference type="GO" id="GO:0005856">
    <property type="term" value="C:cytoskeleton"/>
    <property type="evidence" value="ECO:0007669"/>
    <property type="project" value="UniProtKB-SubCell"/>
</dbReference>
<evidence type="ECO:0000256" key="6">
    <source>
        <dbReference type="SAM" id="MobiDB-lite"/>
    </source>
</evidence>
<dbReference type="AlphaFoldDB" id="A0AAN5DA56"/>